<evidence type="ECO:0000256" key="10">
    <source>
        <dbReference type="RuleBase" id="RU363066"/>
    </source>
</evidence>
<keyword evidence="5 10" id="KW-0547">Nucleotide-binding</keyword>
<evidence type="ECO:0000256" key="4">
    <source>
        <dbReference type="ARBA" id="ARBA00022679"/>
    </source>
</evidence>
<evidence type="ECO:0000256" key="6">
    <source>
        <dbReference type="ARBA" id="ARBA00022777"/>
    </source>
</evidence>
<organism evidence="11">
    <name type="scientific">Acidobacterium capsulatum</name>
    <dbReference type="NCBI Taxonomy" id="33075"/>
    <lineage>
        <taxon>Bacteria</taxon>
        <taxon>Pseudomonadati</taxon>
        <taxon>Acidobacteriota</taxon>
        <taxon>Terriglobia</taxon>
        <taxon>Terriglobales</taxon>
        <taxon>Acidobacteriaceae</taxon>
        <taxon>Acidobacterium</taxon>
    </lineage>
</organism>
<keyword evidence="8" id="KW-0311">Gluconate utilization</keyword>
<sequence>MILIVMGVSGAGKSTIAEALVKATGWQFAEGDDYHSEANRKKMHSGTPLTDEDRAPWLASLHEVLQGWAQRGESGILTCSALKQAYRDALAKNLPEGGYRFVLLDVPRAELQKRLEHRAGHFMSPQLLDSQLATLEEPKDALRIQADGSPDEIAGKILAQIRSL</sequence>
<name>A0A7V4XU09_9BACT</name>
<evidence type="ECO:0000256" key="9">
    <source>
        <dbReference type="ARBA" id="ARBA00048090"/>
    </source>
</evidence>
<dbReference type="InterPro" id="IPR027417">
    <property type="entry name" value="P-loop_NTPase"/>
</dbReference>
<proteinExistence type="inferred from homology"/>
<evidence type="ECO:0000256" key="2">
    <source>
        <dbReference type="ARBA" id="ARBA00008420"/>
    </source>
</evidence>
<accession>A0A7V4XU09</accession>
<dbReference type="AlphaFoldDB" id="A0A7V4XU09"/>
<dbReference type="EC" id="2.7.1.12" evidence="3 10"/>
<dbReference type="InterPro" id="IPR006001">
    <property type="entry name" value="Therm_gnt_kin"/>
</dbReference>
<evidence type="ECO:0000313" key="11">
    <source>
        <dbReference type="EMBL" id="HGY95153.1"/>
    </source>
</evidence>
<dbReference type="Pfam" id="PF13671">
    <property type="entry name" value="AAA_33"/>
    <property type="match status" value="1"/>
</dbReference>
<evidence type="ECO:0000256" key="3">
    <source>
        <dbReference type="ARBA" id="ARBA00012054"/>
    </source>
</evidence>
<dbReference type="GO" id="GO:0005737">
    <property type="term" value="C:cytoplasm"/>
    <property type="evidence" value="ECO:0007669"/>
    <property type="project" value="TreeGrafter"/>
</dbReference>
<keyword evidence="4 10" id="KW-0808">Transferase</keyword>
<dbReference type="CDD" id="cd02021">
    <property type="entry name" value="GntK"/>
    <property type="match status" value="1"/>
</dbReference>
<comment type="catalytic activity">
    <reaction evidence="9 10">
        <text>D-gluconate + ATP = 6-phospho-D-gluconate + ADP + H(+)</text>
        <dbReference type="Rhea" id="RHEA:19433"/>
        <dbReference type="ChEBI" id="CHEBI:15378"/>
        <dbReference type="ChEBI" id="CHEBI:18391"/>
        <dbReference type="ChEBI" id="CHEBI:30616"/>
        <dbReference type="ChEBI" id="CHEBI:58759"/>
        <dbReference type="ChEBI" id="CHEBI:456216"/>
        <dbReference type="EC" id="2.7.1.12"/>
    </reaction>
</comment>
<keyword evidence="6 10" id="KW-0418">Kinase</keyword>
<evidence type="ECO:0000256" key="7">
    <source>
        <dbReference type="ARBA" id="ARBA00022840"/>
    </source>
</evidence>
<evidence type="ECO:0000256" key="1">
    <source>
        <dbReference type="ARBA" id="ARBA00004761"/>
    </source>
</evidence>
<dbReference type="SUPFAM" id="SSF52540">
    <property type="entry name" value="P-loop containing nucleoside triphosphate hydrolases"/>
    <property type="match status" value="1"/>
</dbReference>
<evidence type="ECO:0000256" key="5">
    <source>
        <dbReference type="ARBA" id="ARBA00022741"/>
    </source>
</evidence>
<reference evidence="11" key="1">
    <citation type="journal article" date="2020" name="mSystems">
        <title>Genome- and Community-Level Interaction Insights into Carbon Utilization and Element Cycling Functions of Hydrothermarchaeota in Hydrothermal Sediment.</title>
        <authorList>
            <person name="Zhou Z."/>
            <person name="Liu Y."/>
            <person name="Xu W."/>
            <person name="Pan J."/>
            <person name="Luo Z.H."/>
            <person name="Li M."/>
        </authorList>
    </citation>
    <scope>NUCLEOTIDE SEQUENCE [LARGE SCALE GENOMIC DNA]</scope>
    <source>
        <strain evidence="11">SpSt-855</strain>
    </source>
</reference>
<comment type="similarity">
    <text evidence="2 10">Belongs to the gluconokinase GntK/GntV family.</text>
</comment>
<dbReference type="EMBL" id="DTKL01000067">
    <property type="protein sequence ID" value="HGY95153.1"/>
    <property type="molecule type" value="Genomic_DNA"/>
</dbReference>
<dbReference type="GO" id="GO:0019521">
    <property type="term" value="P:D-gluconate metabolic process"/>
    <property type="evidence" value="ECO:0007669"/>
    <property type="project" value="UniProtKB-KW"/>
</dbReference>
<dbReference type="PANTHER" id="PTHR43442">
    <property type="entry name" value="GLUCONOKINASE-RELATED"/>
    <property type="match status" value="1"/>
</dbReference>
<comment type="caution">
    <text evidence="11">The sequence shown here is derived from an EMBL/GenBank/DDBJ whole genome shotgun (WGS) entry which is preliminary data.</text>
</comment>
<dbReference type="FunFam" id="3.40.50.300:FF:000522">
    <property type="entry name" value="Gluconokinase"/>
    <property type="match status" value="1"/>
</dbReference>
<dbReference type="NCBIfam" id="TIGR01313">
    <property type="entry name" value="therm_gnt_kin"/>
    <property type="match status" value="1"/>
</dbReference>
<keyword evidence="7 10" id="KW-0067">ATP-binding</keyword>
<dbReference type="PANTHER" id="PTHR43442:SF3">
    <property type="entry name" value="GLUCONOKINASE-RELATED"/>
    <property type="match status" value="1"/>
</dbReference>
<dbReference type="GO" id="GO:0005524">
    <property type="term" value="F:ATP binding"/>
    <property type="evidence" value="ECO:0007669"/>
    <property type="project" value="UniProtKB-KW"/>
</dbReference>
<evidence type="ECO:0000256" key="8">
    <source>
        <dbReference type="ARBA" id="ARBA00023064"/>
    </source>
</evidence>
<protein>
    <recommendedName>
        <fullName evidence="3 10">Gluconokinase</fullName>
        <ecNumber evidence="3 10">2.7.1.12</ecNumber>
    </recommendedName>
</protein>
<dbReference type="Gene3D" id="3.40.50.300">
    <property type="entry name" value="P-loop containing nucleotide triphosphate hydrolases"/>
    <property type="match status" value="1"/>
</dbReference>
<gene>
    <name evidence="11" type="ORF">ENW50_10800</name>
</gene>
<dbReference type="GO" id="GO:0046316">
    <property type="term" value="F:gluconokinase activity"/>
    <property type="evidence" value="ECO:0007669"/>
    <property type="project" value="UniProtKB-EC"/>
</dbReference>
<comment type="pathway">
    <text evidence="1">Carbohydrate acid metabolism.</text>
</comment>